<accession>A0ABZ2UVP6</accession>
<sequence length="40" mass="4552">MSILYNLSISPEELKSQINIIEKAFYGSLTQAINRELNIP</sequence>
<keyword evidence="2" id="KW-1185">Reference proteome</keyword>
<evidence type="ECO:0000313" key="1">
    <source>
        <dbReference type="EMBL" id="WZB89463.1"/>
    </source>
</evidence>
<proteinExistence type="predicted"/>
<evidence type="ECO:0000313" key="2">
    <source>
        <dbReference type="Proteomes" id="UP001483337"/>
    </source>
</evidence>
<dbReference type="Proteomes" id="UP001483337">
    <property type="component" value="Chromosome"/>
</dbReference>
<gene>
    <name evidence="1" type="ORF">WJM97_07205</name>
</gene>
<dbReference type="RefSeq" id="WP_353932363.1">
    <property type="nucleotide sequence ID" value="NZ_CP150886.1"/>
</dbReference>
<dbReference type="EMBL" id="CP150886">
    <property type="protein sequence ID" value="WZB89463.1"/>
    <property type="molecule type" value="Genomic_DNA"/>
</dbReference>
<protein>
    <submittedName>
        <fullName evidence="1">Uncharacterized protein</fullName>
    </submittedName>
</protein>
<reference evidence="1 2" key="1">
    <citation type="submission" date="2024-04" db="EMBL/GenBank/DDBJ databases">
        <title>Okeanomitos corallinicola gen. &amp; sp. nov. (Nostocales, Cyanobacteria), a new toxic marine heterocyst-forming cyanobacterium from a coral reef.</title>
        <authorList>
            <person name="Li H."/>
            <person name="Li R."/>
            <person name="Kang J."/>
            <person name="Hii K.S."/>
            <person name="Mohamed H.F."/>
            <person name="Xu X."/>
            <person name="Luo Z."/>
        </authorList>
    </citation>
    <scope>NUCLEOTIDE SEQUENCE [LARGE SCALE GENOMIC DNA]</scope>
    <source>
        <strain evidence="1 2">TIOX110</strain>
    </source>
</reference>
<organism evidence="1 2">
    <name type="scientific">Okeanomitos corallinicola TIOX110</name>
    <dbReference type="NCBI Taxonomy" id="3133117"/>
    <lineage>
        <taxon>Bacteria</taxon>
        <taxon>Bacillati</taxon>
        <taxon>Cyanobacteriota</taxon>
        <taxon>Cyanophyceae</taxon>
        <taxon>Nostocales</taxon>
        <taxon>Aphanizomenonaceae</taxon>
        <taxon>Okeanomitos</taxon>
    </lineage>
</organism>
<name>A0ABZ2UVP6_9CYAN</name>